<evidence type="ECO:0008006" key="3">
    <source>
        <dbReference type="Google" id="ProtNLM"/>
    </source>
</evidence>
<dbReference type="SUPFAM" id="SSF52540">
    <property type="entry name" value="P-loop containing nucleoside triphosphate hydrolases"/>
    <property type="match status" value="1"/>
</dbReference>
<dbReference type="Pfam" id="PF21448">
    <property type="entry name" value="DNMK"/>
    <property type="match status" value="1"/>
</dbReference>
<name>A0A097BWZ1_9CAUD</name>
<organism evidence="1 2">
    <name type="scientific">Shigella phage pSs-1</name>
    <dbReference type="NCBI Taxonomy" id="1551641"/>
    <lineage>
        <taxon>Viruses</taxon>
        <taxon>Duplodnaviria</taxon>
        <taxon>Heunggongvirae</taxon>
        <taxon>Uroviricota</taxon>
        <taxon>Caudoviricetes</taxon>
        <taxon>Pantevenvirales</taxon>
        <taxon>Straboviridae</taxon>
        <taxon>Tevenvirinae</taxon>
        <taxon>Tequatrovirus</taxon>
        <taxon>Tequatrovirus pss1</taxon>
    </lineage>
</organism>
<dbReference type="EMBL" id="KM501444">
    <property type="protein sequence ID" value="AIS73466.1"/>
    <property type="molecule type" value="Genomic_DNA"/>
</dbReference>
<sequence length="243" mass="27647">MKLIFLSGVKRSGKDTTADFIMENYSAVKYQLAGPIKDALAYAWGVFAANTDYPCLTRKEFEGINYDRETNLNLTKLEVITIMEQAFCYLNSKSPIKGVFVFDDEGKESVNSVAFNKITDVINNIEDQWSVRRLMQALGTDLIVNNFDRMYWVKLFALDYLDKFNSGYDYYYYIVPDTRQDHEMDAARAMGATVIHVVRPGQKSNDTHITEAGLPIHDGDLVITNDGSLEELFSKIKNTLKVL</sequence>
<reference evidence="2" key="1">
    <citation type="submission" date="2014-09" db="EMBL/GenBank/DDBJ databases">
        <title>Characterization and complete genome sequence of the Shigella sonnei bacteriophage pSs-1.</title>
        <authorList>
            <person name="Jun J.W."/>
            <person name="Park S.C."/>
        </authorList>
    </citation>
    <scope>NUCLEOTIDE SEQUENCE [LARGE SCALE GENOMIC DNA]</scope>
</reference>
<dbReference type="Gene3D" id="1.10.238.70">
    <property type="match status" value="1"/>
</dbReference>
<evidence type="ECO:0000313" key="1">
    <source>
        <dbReference type="EMBL" id="AIS73466.1"/>
    </source>
</evidence>
<dbReference type="InterPro" id="IPR048444">
    <property type="entry name" value="DNMK"/>
</dbReference>
<proteinExistence type="predicted"/>
<dbReference type="InterPro" id="IPR023191">
    <property type="entry name" value="DNMP_kinase_N"/>
</dbReference>
<reference evidence="1 2" key="2">
    <citation type="journal article" date="2016" name="Sci. Rep.">
        <title>Bacteriophage application to control the contaminated water with Shigella.</title>
        <authorList>
            <person name="Jun J.W."/>
            <person name="Giri S.S."/>
            <person name="Kim H.J."/>
            <person name="Yun S.K."/>
            <person name="Chi C."/>
            <person name="Chai J.Y."/>
            <person name="Lee B.C."/>
            <person name="Park S.C."/>
        </authorList>
    </citation>
    <scope>NUCLEOTIDE SEQUENCE [LARGE SCALE GENOMIC DNA]</scope>
</reference>
<evidence type="ECO:0000313" key="2">
    <source>
        <dbReference type="Proteomes" id="UP000029884"/>
    </source>
</evidence>
<dbReference type="GeneID" id="22475230"/>
<dbReference type="Proteomes" id="UP000029884">
    <property type="component" value="Segment"/>
</dbReference>
<keyword evidence="2" id="KW-1185">Reference proteome</keyword>
<dbReference type="RefSeq" id="YP_009110964.1">
    <property type="nucleotide sequence ID" value="NC_025829.1"/>
</dbReference>
<dbReference type="KEGG" id="vg:22475230"/>
<protein>
    <recommendedName>
        <fullName evidence="3">Deoxynucleoside monophosphate kinase</fullName>
    </recommendedName>
</protein>
<gene>
    <name evidence="1" type="ORF">pSs1_00156</name>
</gene>
<dbReference type="InterPro" id="IPR027417">
    <property type="entry name" value="P-loop_NTPase"/>
</dbReference>
<dbReference type="Gene3D" id="3.40.50.300">
    <property type="entry name" value="P-loop containing nucleotide triphosphate hydrolases"/>
    <property type="match status" value="1"/>
</dbReference>
<accession>A0A097BWZ1</accession>